<dbReference type="GO" id="GO:0001836">
    <property type="term" value="P:release of cytochrome c from mitochondria"/>
    <property type="evidence" value="ECO:0007669"/>
    <property type="project" value="TreeGrafter"/>
</dbReference>
<dbReference type="Pfam" id="PF00452">
    <property type="entry name" value="Bcl-2"/>
    <property type="match status" value="1"/>
</dbReference>
<dbReference type="PANTHER" id="PTHR11256">
    <property type="entry name" value="BCL-2 RELATED"/>
    <property type="match status" value="1"/>
</dbReference>
<reference evidence="5" key="3">
    <citation type="submission" date="2025-09" db="UniProtKB">
        <authorList>
            <consortium name="Ensembl"/>
        </authorList>
    </citation>
    <scope>IDENTIFICATION</scope>
</reference>
<keyword evidence="2" id="KW-0053">Apoptosis</keyword>
<dbReference type="Ensembl" id="ENSSTUT00000047997.1">
    <property type="protein sequence ID" value="ENSSTUP00000045999.1"/>
    <property type="gene ID" value="ENSSTUG00000019359.1"/>
</dbReference>
<name>A0A673ZFF1_SALTR</name>
<evidence type="ECO:0000313" key="5">
    <source>
        <dbReference type="Ensembl" id="ENSSTUP00000045999.1"/>
    </source>
</evidence>
<evidence type="ECO:0000256" key="1">
    <source>
        <dbReference type="ARBA" id="ARBA00009458"/>
    </source>
</evidence>
<reference evidence="5" key="1">
    <citation type="submission" date="2021-04" db="EMBL/GenBank/DDBJ databases">
        <authorList>
            <consortium name="Wellcome Sanger Institute Data Sharing"/>
        </authorList>
    </citation>
    <scope>NUCLEOTIDE SEQUENCE [LARGE SCALE GENOMIC DNA]</scope>
</reference>
<dbReference type="InterPro" id="IPR026298">
    <property type="entry name" value="Bcl-2_fam"/>
</dbReference>
<dbReference type="SMART" id="SM00337">
    <property type="entry name" value="BCL"/>
    <property type="match status" value="1"/>
</dbReference>
<dbReference type="GO" id="GO:0008053">
    <property type="term" value="P:mitochondrial fusion"/>
    <property type="evidence" value="ECO:0007669"/>
    <property type="project" value="TreeGrafter"/>
</dbReference>
<dbReference type="InParanoid" id="A0A673ZFF1"/>
<proteinExistence type="inferred from homology"/>
<feature type="transmembrane region" description="Helical" evidence="3">
    <location>
        <begin position="158"/>
        <end position="179"/>
    </location>
</feature>
<reference evidence="5" key="2">
    <citation type="submission" date="2025-08" db="UniProtKB">
        <authorList>
            <consortium name="Ensembl"/>
        </authorList>
    </citation>
    <scope>IDENTIFICATION</scope>
</reference>
<evidence type="ECO:0000256" key="2">
    <source>
        <dbReference type="ARBA" id="ARBA00022703"/>
    </source>
</evidence>
<protein>
    <recommendedName>
        <fullName evidence="4">Bcl-2 Bcl-2 homology region 1-3 domain-containing protein</fullName>
    </recommendedName>
</protein>
<dbReference type="InterPro" id="IPR036834">
    <property type="entry name" value="Bcl-2-like_sf"/>
</dbReference>
<evidence type="ECO:0000256" key="3">
    <source>
        <dbReference type="SAM" id="Phobius"/>
    </source>
</evidence>
<keyword evidence="3" id="KW-0812">Transmembrane</keyword>
<dbReference type="GO" id="GO:0042981">
    <property type="term" value="P:regulation of apoptotic process"/>
    <property type="evidence" value="ECO:0007669"/>
    <property type="project" value="InterPro"/>
</dbReference>
<dbReference type="Gene3D" id="1.10.437.10">
    <property type="entry name" value="Blc2-like"/>
    <property type="match status" value="1"/>
</dbReference>
<dbReference type="InterPro" id="IPR002475">
    <property type="entry name" value="Bcl2-like"/>
</dbReference>
<dbReference type="GO" id="GO:0097192">
    <property type="term" value="P:extrinsic apoptotic signaling pathway in absence of ligand"/>
    <property type="evidence" value="ECO:0007669"/>
    <property type="project" value="TreeGrafter"/>
</dbReference>
<dbReference type="GO" id="GO:0051400">
    <property type="term" value="F:BH domain binding"/>
    <property type="evidence" value="ECO:0007669"/>
    <property type="project" value="TreeGrafter"/>
</dbReference>
<dbReference type="AlphaFoldDB" id="A0A673ZFF1"/>
<dbReference type="PROSITE" id="PS50062">
    <property type="entry name" value="BCL2_FAMILY"/>
    <property type="match status" value="1"/>
</dbReference>
<keyword evidence="3" id="KW-1133">Transmembrane helix</keyword>
<feature type="domain" description="Bcl-2 Bcl-2 homology region 1-3" evidence="4">
    <location>
        <begin position="59"/>
        <end position="152"/>
    </location>
</feature>
<organism evidence="5 6">
    <name type="scientific">Salmo trutta</name>
    <name type="common">Brown trout</name>
    <dbReference type="NCBI Taxonomy" id="8032"/>
    <lineage>
        <taxon>Eukaryota</taxon>
        <taxon>Metazoa</taxon>
        <taxon>Chordata</taxon>
        <taxon>Craniata</taxon>
        <taxon>Vertebrata</taxon>
        <taxon>Euteleostomi</taxon>
        <taxon>Actinopterygii</taxon>
        <taxon>Neopterygii</taxon>
        <taxon>Teleostei</taxon>
        <taxon>Protacanthopterygii</taxon>
        <taxon>Salmoniformes</taxon>
        <taxon>Salmonidae</taxon>
        <taxon>Salmoninae</taxon>
        <taxon>Salmo</taxon>
    </lineage>
</organism>
<dbReference type="GO" id="GO:0008630">
    <property type="term" value="P:intrinsic apoptotic signaling pathway in response to DNA damage"/>
    <property type="evidence" value="ECO:0007669"/>
    <property type="project" value="TreeGrafter"/>
</dbReference>
<dbReference type="GO" id="GO:0015267">
    <property type="term" value="F:channel activity"/>
    <property type="evidence" value="ECO:0007669"/>
    <property type="project" value="TreeGrafter"/>
</dbReference>
<dbReference type="InterPro" id="IPR046371">
    <property type="entry name" value="Bcl-2_BH1-3"/>
</dbReference>
<evidence type="ECO:0000313" key="6">
    <source>
        <dbReference type="Proteomes" id="UP000472277"/>
    </source>
</evidence>
<evidence type="ECO:0000259" key="4">
    <source>
        <dbReference type="SMART" id="SM00337"/>
    </source>
</evidence>
<keyword evidence="3" id="KW-0472">Membrane</keyword>
<dbReference type="GO" id="GO:0005741">
    <property type="term" value="C:mitochondrial outer membrane"/>
    <property type="evidence" value="ECO:0007669"/>
    <property type="project" value="TreeGrafter"/>
</dbReference>
<dbReference type="Proteomes" id="UP000472277">
    <property type="component" value="Chromosome 1"/>
</dbReference>
<keyword evidence="6" id="KW-1185">Reference proteome</keyword>
<sequence>GPDSKDGYDRIMDQAAVILRGYVIERFFRAEGIQMSPEELGGTPNELQGHELKEMVDGLLEITEELNTNAELQHLISEVPVYCIQDVFFGITKEIFTDGINSGRVAALYHLAYKLIHRAHSQNQPQVIVNIINWTLQLIRENLYSWISQEVWKASRKVAWWCSVTLLATLACAAAIAYWRKHR</sequence>
<accession>A0A673ZFF1</accession>
<dbReference type="PRINTS" id="PR01862">
    <property type="entry name" value="BCL2FAMILY"/>
</dbReference>
<dbReference type="OMA" id="WISQEVW"/>
<dbReference type="PANTHER" id="PTHR11256:SF10">
    <property type="entry name" value="BCL-2-RELATED PROTEIN A1"/>
    <property type="match status" value="1"/>
</dbReference>
<dbReference type="GeneTree" id="ENSGT00940000178223"/>
<comment type="similarity">
    <text evidence="1">Belongs to the Bcl-2 family.</text>
</comment>
<dbReference type="SUPFAM" id="SSF56854">
    <property type="entry name" value="Bcl-2 inhibitors of programmed cell death"/>
    <property type="match status" value="1"/>
</dbReference>